<dbReference type="InterPro" id="IPR013815">
    <property type="entry name" value="ATP_grasp_subdomain_1"/>
</dbReference>
<gene>
    <name evidence="1" type="ORF">UU35_C0013G0018</name>
</gene>
<dbReference type="GO" id="GO:0005524">
    <property type="term" value="F:ATP binding"/>
    <property type="evidence" value="ECO:0007669"/>
    <property type="project" value="InterPro"/>
</dbReference>
<dbReference type="Proteomes" id="UP000034616">
    <property type="component" value="Unassembled WGS sequence"/>
</dbReference>
<dbReference type="SUPFAM" id="SSF56059">
    <property type="entry name" value="Glutathione synthetase ATP-binding domain-like"/>
    <property type="match status" value="1"/>
</dbReference>
<evidence type="ECO:0008006" key="3">
    <source>
        <dbReference type="Google" id="ProtNLM"/>
    </source>
</evidence>
<organism evidence="1 2">
    <name type="scientific">Candidatus Uhrbacteria bacterium GW2011_GWC2_41_11</name>
    <dbReference type="NCBI Taxonomy" id="1618985"/>
    <lineage>
        <taxon>Bacteria</taxon>
        <taxon>Candidatus Uhriibacteriota</taxon>
    </lineage>
</organism>
<reference evidence="1 2" key="1">
    <citation type="journal article" date="2015" name="Nature">
        <title>rRNA introns, odd ribosomes, and small enigmatic genomes across a large radiation of phyla.</title>
        <authorList>
            <person name="Brown C.T."/>
            <person name="Hug L.A."/>
            <person name="Thomas B.C."/>
            <person name="Sharon I."/>
            <person name="Castelle C.J."/>
            <person name="Singh A."/>
            <person name="Wilkins M.J."/>
            <person name="Williams K.H."/>
            <person name="Banfield J.F."/>
        </authorList>
    </citation>
    <scope>NUCLEOTIDE SEQUENCE [LARGE SCALE GENOMIC DNA]</scope>
</reference>
<evidence type="ECO:0000313" key="1">
    <source>
        <dbReference type="EMBL" id="KKR86443.1"/>
    </source>
</evidence>
<comment type="caution">
    <text evidence="1">The sequence shown here is derived from an EMBL/GenBank/DDBJ whole genome shotgun (WGS) entry which is preliminary data.</text>
</comment>
<sequence>MFTVFGGQDVGLKAKDLQDGKTMLEMAGFQVPGGMVVAAEVFDRFIAERNFTDSTGISVIGWVEPTEEIKTINREILSRMTPGQPYAIRSSARSERGGNGIYVTDFFTPKGGKEIDSNLHRLWMKQCGVYFSEFSMDARIWRQKENLPMGMALLIQSAVADYDDFDQGYFPILSGRAYTIYHGHPLVRFTSGFAFEYTLERKPITEPPPREKFVKMIEELPAALSLRDDIFLDTDIPWKKLYEIGPNILEHLFTCLKRLQEQQNGQDFYLEWAVRGSDPDAIHILQCAPYDDFKETIWSSDDDMEEDESLPEKKSLIQKPGYVLLAEGIDIVNSGTRTGHSIILLEKSEWYRNGVAILEKINLEQKDFILILPQEAFSSMAFPPQYSRFDEGNWIDRQIGLRHFSHAAAVVEDQHEPGFYDALNLAACGLPIVRHSGNMGGMHFQQLCERTDILFLGAEVDLQILMRFPYKYQDGDKERGIIIWEMETEIVNDPKTRTGCLFLKTPENNR</sequence>
<accession>A0A0G0UBV6</accession>
<evidence type="ECO:0000313" key="2">
    <source>
        <dbReference type="Proteomes" id="UP000034616"/>
    </source>
</evidence>
<name>A0A0G0UBV6_9BACT</name>
<dbReference type="EMBL" id="LCAH01000013">
    <property type="protein sequence ID" value="KKR86443.1"/>
    <property type="molecule type" value="Genomic_DNA"/>
</dbReference>
<proteinExistence type="predicted"/>
<dbReference type="AlphaFoldDB" id="A0A0G0UBV6"/>
<dbReference type="Gene3D" id="3.30.1490.20">
    <property type="entry name" value="ATP-grasp fold, A domain"/>
    <property type="match status" value="1"/>
</dbReference>
<protein>
    <recommendedName>
        <fullName evidence="3">Pyruvate phosphate dikinase AMP/ATP-binding domain-containing protein</fullName>
    </recommendedName>
</protein>